<dbReference type="InterPro" id="IPR010280">
    <property type="entry name" value="U5_MeTrfase_fam"/>
</dbReference>
<dbReference type="GO" id="GO:0032259">
    <property type="term" value="P:methylation"/>
    <property type="evidence" value="ECO:0007669"/>
    <property type="project" value="UniProtKB-KW"/>
</dbReference>
<sequence length="429" mass="48615">MPEGEGEVKKRRRRRGKGNEGIEIDKTEGLDKGGGWVVFVPGVIPGETITGRIYRNHLRYSDADLLSINLPSPDRVTPKCKIEGCGGCQYQHWDIGGQRKWKMNHVKELMIRIGGMEEGKVEEVVRECIGTEEVYGYRSKLTPHYDRPRKTEEGTWDVGPIGFQMRNLRRLIDVPQCVIGTPAVNRKLEEVRKDVKEKVVKGELSKMNKGATILLREDSNGDVETDHNKYISENVVSELGGEIKFEFKAGNFFQNNPFMIGRMVDYVLSKAKGLDGGEWRAEYMIDTYCGSGLFAVSGGGLFKEVYGIEVNERAIEEAERNAAINEKTNVKFKMGEAENIFNDEEVKGLDRSKTTVVMDPPRKGSSPSFLRQLLQYRPERIVYMSCGPDTQARDTKVLREGGYEVRDIQPMDLFPQTRHIECCAVFDRV</sequence>
<keyword evidence="1 4" id="KW-0489">Methyltransferase</keyword>
<feature type="compositionally biased region" description="Basic and acidic residues" evidence="6">
    <location>
        <begin position="17"/>
        <end position="26"/>
    </location>
</feature>
<dbReference type="GO" id="GO:0006396">
    <property type="term" value="P:RNA processing"/>
    <property type="evidence" value="ECO:0007669"/>
    <property type="project" value="InterPro"/>
</dbReference>
<dbReference type="GO" id="GO:0009451">
    <property type="term" value="P:RNA modification"/>
    <property type="evidence" value="ECO:0007669"/>
    <property type="project" value="UniProtKB-ARBA"/>
</dbReference>
<feature type="domain" description="TRAM" evidence="7">
    <location>
        <begin position="1"/>
        <end position="67"/>
    </location>
</feature>
<reference evidence="9" key="1">
    <citation type="journal article" date="2023" name="Commun. Biol.">
        <title>Genome analysis of Parmales, the sister group of diatoms, reveals the evolutionary specialization of diatoms from phago-mixotrophs to photoautotrophs.</title>
        <authorList>
            <person name="Ban H."/>
            <person name="Sato S."/>
            <person name="Yoshikawa S."/>
            <person name="Yamada K."/>
            <person name="Nakamura Y."/>
            <person name="Ichinomiya M."/>
            <person name="Sato N."/>
            <person name="Blanc-Mathieu R."/>
            <person name="Endo H."/>
            <person name="Kuwata A."/>
            <person name="Ogata H."/>
        </authorList>
    </citation>
    <scope>NUCLEOTIDE SEQUENCE [LARGE SCALE GENOMIC DNA]</scope>
</reference>
<feature type="binding site" evidence="4">
    <location>
        <position position="359"/>
    </location>
    <ligand>
        <name>S-adenosyl-L-methionine</name>
        <dbReference type="ChEBI" id="CHEBI:59789"/>
    </ligand>
</feature>
<dbReference type="PROSITE" id="PS01231">
    <property type="entry name" value="TRMA_2"/>
    <property type="match status" value="1"/>
</dbReference>
<accession>A0A9W7GFR5</accession>
<evidence type="ECO:0000256" key="6">
    <source>
        <dbReference type="SAM" id="MobiDB-lite"/>
    </source>
</evidence>
<evidence type="ECO:0000256" key="5">
    <source>
        <dbReference type="PROSITE-ProRule" id="PRU10015"/>
    </source>
</evidence>
<keyword evidence="3 4" id="KW-0949">S-adenosyl-L-methionine</keyword>
<dbReference type="SUPFAM" id="SSF53335">
    <property type="entry name" value="S-adenosyl-L-methionine-dependent methyltransferases"/>
    <property type="match status" value="1"/>
</dbReference>
<organism evidence="8 9">
    <name type="scientific">Triparma columacea</name>
    <dbReference type="NCBI Taxonomy" id="722753"/>
    <lineage>
        <taxon>Eukaryota</taxon>
        <taxon>Sar</taxon>
        <taxon>Stramenopiles</taxon>
        <taxon>Ochrophyta</taxon>
        <taxon>Bolidophyceae</taxon>
        <taxon>Parmales</taxon>
        <taxon>Triparmaceae</taxon>
        <taxon>Triparma</taxon>
    </lineage>
</organism>
<comment type="caution">
    <text evidence="8">The sequence shown here is derived from an EMBL/GenBank/DDBJ whole genome shotgun (WGS) entry which is preliminary data.</text>
</comment>
<evidence type="ECO:0000313" key="8">
    <source>
        <dbReference type="EMBL" id="GMI44165.1"/>
    </source>
</evidence>
<evidence type="ECO:0000256" key="1">
    <source>
        <dbReference type="ARBA" id="ARBA00022603"/>
    </source>
</evidence>
<keyword evidence="2 4" id="KW-0808">Transferase</keyword>
<dbReference type="PROSITE" id="PS50926">
    <property type="entry name" value="TRAM"/>
    <property type="match status" value="1"/>
</dbReference>
<dbReference type="InterPro" id="IPR030391">
    <property type="entry name" value="MeTrfase_TrmA_CS"/>
</dbReference>
<feature type="active site" description="Nucleophile" evidence="4">
    <location>
        <position position="386"/>
    </location>
</feature>
<dbReference type="EMBL" id="BRYA01000208">
    <property type="protein sequence ID" value="GMI44165.1"/>
    <property type="molecule type" value="Genomic_DNA"/>
</dbReference>
<proteinExistence type="inferred from homology"/>
<gene>
    <name evidence="8" type="ORF">TrCOL_g5490</name>
</gene>
<dbReference type="InterPro" id="IPR012340">
    <property type="entry name" value="NA-bd_OB-fold"/>
</dbReference>
<dbReference type="PROSITE" id="PS01230">
    <property type="entry name" value="TRMA_1"/>
    <property type="match status" value="1"/>
</dbReference>
<dbReference type="PANTHER" id="PTHR11061">
    <property type="entry name" value="RNA M5U METHYLTRANSFERASE"/>
    <property type="match status" value="1"/>
</dbReference>
<dbReference type="Proteomes" id="UP001165065">
    <property type="component" value="Unassembled WGS sequence"/>
</dbReference>
<feature type="region of interest" description="Disordered" evidence="6">
    <location>
        <begin position="1"/>
        <end position="26"/>
    </location>
</feature>
<evidence type="ECO:0000256" key="4">
    <source>
        <dbReference type="PROSITE-ProRule" id="PRU01024"/>
    </source>
</evidence>
<dbReference type="Pfam" id="PF05958">
    <property type="entry name" value="tRNA_U5-meth_tr"/>
    <property type="match status" value="1"/>
</dbReference>
<dbReference type="PANTHER" id="PTHR11061:SF30">
    <property type="entry name" value="TRNA (URACIL(54)-C(5))-METHYLTRANSFERASE"/>
    <property type="match status" value="1"/>
</dbReference>
<evidence type="ECO:0000256" key="2">
    <source>
        <dbReference type="ARBA" id="ARBA00022679"/>
    </source>
</evidence>
<feature type="binding site" evidence="4">
    <location>
        <position position="309"/>
    </location>
    <ligand>
        <name>S-adenosyl-L-methionine</name>
        <dbReference type="ChEBI" id="CHEBI:59789"/>
    </ligand>
</feature>
<dbReference type="PROSITE" id="PS51687">
    <property type="entry name" value="SAM_MT_RNA_M5U"/>
    <property type="match status" value="1"/>
</dbReference>
<dbReference type="OrthoDB" id="10250660at2759"/>
<protein>
    <recommendedName>
        <fullName evidence="7">TRAM domain-containing protein</fullName>
    </recommendedName>
</protein>
<evidence type="ECO:0000259" key="7">
    <source>
        <dbReference type="PROSITE" id="PS50926"/>
    </source>
</evidence>
<name>A0A9W7GFR5_9STRA</name>
<feature type="binding site" evidence="4">
    <location>
        <position position="254"/>
    </location>
    <ligand>
        <name>S-adenosyl-L-methionine</name>
        <dbReference type="ChEBI" id="CHEBI:59789"/>
    </ligand>
</feature>
<feature type="binding site" evidence="4">
    <location>
        <position position="288"/>
    </location>
    <ligand>
        <name>S-adenosyl-L-methionine</name>
        <dbReference type="ChEBI" id="CHEBI:59789"/>
    </ligand>
</feature>
<dbReference type="InterPro" id="IPR002792">
    <property type="entry name" value="TRAM_dom"/>
</dbReference>
<dbReference type="CDD" id="cd02440">
    <property type="entry name" value="AdoMet_MTases"/>
    <property type="match status" value="1"/>
</dbReference>
<dbReference type="InterPro" id="IPR029063">
    <property type="entry name" value="SAM-dependent_MTases_sf"/>
</dbReference>
<dbReference type="GO" id="GO:0008173">
    <property type="term" value="F:RNA methyltransferase activity"/>
    <property type="evidence" value="ECO:0007669"/>
    <property type="project" value="InterPro"/>
</dbReference>
<comment type="similarity">
    <text evidence="4">Belongs to the class I-like SAM-binding methyltransferase superfamily. RNA M5U methyltransferase family.</text>
</comment>
<evidence type="ECO:0000313" key="9">
    <source>
        <dbReference type="Proteomes" id="UP001165065"/>
    </source>
</evidence>
<dbReference type="Gene3D" id="2.40.50.140">
    <property type="entry name" value="Nucleic acid-binding proteins"/>
    <property type="match status" value="1"/>
</dbReference>
<dbReference type="GO" id="GO:0008757">
    <property type="term" value="F:S-adenosylmethionine-dependent methyltransferase activity"/>
    <property type="evidence" value="ECO:0007669"/>
    <property type="project" value="UniProtKB-ARBA"/>
</dbReference>
<evidence type="ECO:0000256" key="3">
    <source>
        <dbReference type="ARBA" id="ARBA00022691"/>
    </source>
</evidence>
<dbReference type="InterPro" id="IPR030390">
    <property type="entry name" value="MeTrfase_TrmA_AS"/>
</dbReference>
<dbReference type="Gene3D" id="3.40.50.150">
    <property type="entry name" value="Vaccinia Virus protein VP39"/>
    <property type="match status" value="1"/>
</dbReference>
<feature type="active site" evidence="5">
    <location>
        <position position="386"/>
    </location>
</feature>
<dbReference type="AlphaFoldDB" id="A0A9W7GFR5"/>
<keyword evidence="9" id="KW-1185">Reference proteome</keyword>